<gene>
    <name evidence="2" type="ORF">N5D93_06765</name>
</gene>
<organism evidence="2 3">
    <name type="scientific">Achromobacter spanius</name>
    <dbReference type="NCBI Taxonomy" id="217203"/>
    <lineage>
        <taxon>Bacteria</taxon>
        <taxon>Pseudomonadati</taxon>
        <taxon>Pseudomonadota</taxon>
        <taxon>Betaproteobacteria</taxon>
        <taxon>Burkholderiales</taxon>
        <taxon>Alcaligenaceae</taxon>
        <taxon>Achromobacter</taxon>
    </lineage>
</organism>
<evidence type="ECO:0000313" key="2">
    <source>
        <dbReference type="EMBL" id="MDH0735504.1"/>
    </source>
</evidence>
<feature type="region of interest" description="Disordered" evidence="1">
    <location>
        <begin position="1"/>
        <end position="24"/>
    </location>
</feature>
<proteinExistence type="predicted"/>
<accession>A0AA42IUM8</accession>
<dbReference type="RefSeq" id="WP_279994360.1">
    <property type="nucleotide sequence ID" value="NZ_JAOCDZ010000003.1"/>
</dbReference>
<dbReference type="InterPro" id="IPR021927">
    <property type="entry name" value="DUF3540"/>
</dbReference>
<dbReference type="EMBL" id="JAOCDZ010000003">
    <property type="protein sequence ID" value="MDH0735504.1"/>
    <property type="molecule type" value="Genomic_DNA"/>
</dbReference>
<sequence>MNHPNPASDPAVSQPDAAPAYSPDQGARLHHARLVMRDGRRYAALTGAGAIWVTPAAGCLLQPEVGDIALVSLAAGQGYILTVLERGAPASAARVEVPGDLQLSLPEGKLTIQAADGMALDAGPALEVNAAHATVTLDEADLRCQTLRVAGDNAHTHWNTRNDVSVERMEISGRAEVHLGQSVRRVAGHDDVTTGSQRTVVNEDWSVHAATADLKARDRVAVDADSVQIG</sequence>
<dbReference type="Proteomes" id="UP001161094">
    <property type="component" value="Unassembled WGS sequence"/>
</dbReference>
<dbReference type="Pfam" id="PF12059">
    <property type="entry name" value="DUF3540"/>
    <property type="match status" value="1"/>
</dbReference>
<comment type="caution">
    <text evidence="2">The sequence shown here is derived from an EMBL/GenBank/DDBJ whole genome shotgun (WGS) entry which is preliminary data.</text>
</comment>
<protein>
    <submittedName>
        <fullName evidence="2">DUF3540 domain-containing protein</fullName>
    </submittedName>
</protein>
<dbReference type="AlphaFoldDB" id="A0AA42IUM8"/>
<evidence type="ECO:0000256" key="1">
    <source>
        <dbReference type="SAM" id="MobiDB-lite"/>
    </source>
</evidence>
<name>A0AA42IUM8_9BURK</name>
<evidence type="ECO:0000313" key="3">
    <source>
        <dbReference type="Proteomes" id="UP001161094"/>
    </source>
</evidence>
<reference evidence="2" key="1">
    <citation type="submission" date="2022-09" db="EMBL/GenBank/DDBJ databases">
        <title>Intensive care unit water sources are persistently colonized with multi-drug resistant bacteria and are the site of extensive horizontal gene transfer of antibiotic resistance genes.</title>
        <authorList>
            <person name="Diorio-Toth L."/>
        </authorList>
    </citation>
    <scope>NUCLEOTIDE SEQUENCE</scope>
    <source>
        <strain evidence="2">GD03843</strain>
    </source>
</reference>